<dbReference type="PANTHER" id="PTHR15071">
    <property type="entry name" value="MANNOSE-6-PHOSPHATE RECEPTOR FAMILY MEMBER"/>
    <property type="match status" value="1"/>
</dbReference>
<evidence type="ECO:0000256" key="9">
    <source>
        <dbReference type="SAM" id="Phobius"/>
    </source>
</evidence>
<dbReference type="SUPFAM" id="SSF50911">
    <property type="entry name" value="Mannose 6-phosphate receptor domain"/>
    <property type="match status" value="1"/>
</dbReference>
<feature type="domain" description="MRH" evidence="11">
    <location>
        <begin position="37"/>
        <end position="164"/>
    </location>
</feature>
<keyword evidence="6 9" id="KW-0472">Membrane</keyword>
<comment type="caution">
    <text evidence="12">The sequence shown here is derived from an EMBL/GenBank/DDBJ whole genome shotgun (WGS) entry which is preliminary data.</text>
</comment>
<feature type="transmembrane region" description="Helical" evidence="9">
    <location>
        <begin position="169"/>
        <end position="194"/>
    </location>
</feature>
<keyword evidence="3 9" id="KW-0812">Transmembrane</keyword>
<name>A0A3M7PM35_BRAPC</name>
<dbReference type="Pfam" id="PF02157">
    <property type="entry name" value="Man-6-P_recep"/>
    <property type="match status" value="1"/>
</dbReference>
<evidence type="ECO:0000256" key="5">
    <source>
        <dbReference type="ARBA" id="ARBA00022989"/>
    </source>
</evidence>
<keyword evidence="7" id="KW-1015">Disulfide bond</keyword>
<dbReference type="InterPro" id="IPR028927">
    <property type="entry name" value="Man-6-P_rcpt"/>
</dbReference>
<comment type="subcellular location">
    <subcellularLocation>
        <location evidence="1">Endomembrane system</location>
    </subcellularLocation>
</comment>
<evidence type="ECO:0000256" key="7">
    <source>
        <dbReference type="ARBA" id="ARBA00023157"/>
    </source>
</evidence>
<keyword evidence="13" id="KW-1185">Reference proteome</keyword>
<gene>
    <name evidence="12" type="ORF">BpHYR1_032437</name>
</gene>
<keyword evidence="4 10" id="KW-0732">Signal</keyword>
<keyword evidence="8" id="KW-0325">Glycoprotein</keyword>
<dbReference type="GO" id="GO:0005802">
    <property type="term" value="C:trans-Golgi network"/>
    <property type="evidence" value="ECO:0007669"/>
    <property type="project" value="TreeGrafter"/>
</dbReference>
<evidence type="ECO:0000256" key="1">
    <source>
        <dbReference type="ARBA" id="ARBA00004308"/>
    </source>
</evidence>
<organism evidence="12 13">
    <name type="scientific">Brachionus plicatilis</name>
    <name type="common">Marine rotifer</name>
    <name type="synonym">Brachionus muelleri</name>
    <dbReference type="NCBI Taxonomy" id="10195"/>
    <lineage>
        <taxon>Eukaryota</taxon>
        <taxon>Metazoa</taxon>
        <taxon>Spiralia</taxon>
        <taxon>Gnathifera</taxon>
        <taxon>Rotifera</taxon>
        <taxon>Eurotatoria</taxon>
        <taxon>Monogononta</taxon>
        <taxon>Pseudotrocha</taxon>
        <taxon>Ploima</taxon>
        <taxon>Brachionidae</taxon>
        <taxon>Brachionus</taxon>
    </lineage>
</organism>
<protein>
    <submittedName>
        <fullName evidence="12">Cation-dependent mannose-6-phosphate receptor-like</fullName>
    </submittedName>
</protein>
<accession>A0A3M7PM35</accession>
<dbReference type="OrthoDB" id="29460at2759"/>
<evidence type="ECO:0000256" key="2">
    <source>
        <dbReference type="ARBA" id="ARBA00022448"/>
    </source>
</evidence>
<dbReference type="EMBL" id="REGN01009945">
    <property type="protein sequence ID" value="RNA00049.1"/>
    <property type="molecule type" value="Genomic_DNA"/>
</dbReference>
<evidence type="ECO:0000313" key="12">
    <source>
        <dbReference type="EMBL" id="RNA00049.1"/>
    </source>
</evidence>
<keyword evidence="5 9" id="KW-1133">Transmembrane helix</keyword>
<sequence>MKFLFFSIILFIFCYVECSQTKKDLPNQKNLIKEKLSDCKVKLDDESIIDLSSLNNPSNPMSTVDDTGENYFYYNPCGPIDCEFNSSNSAAVCMKKKNSELVNCGDQDSMNSSYFNSFYLIYQHNEITSRIRCECLDMQSFDFYSESPKGNYQFILKSKHCCPEKKSGLGFGSVILIIFVSVPFIYLIGGIVFLKFIKKKNGTEMIPNYQFWSSLPNYVRTGSAYAMSKISGNNSTYNE</sequence>
<dbReference type="Proteomes" id="UP000276133">
    <property type="component" value="Unassembled WGS sequence"/>
</dbReference>
<evidence type="ECO:0000256" key="3">
    <source>
        <dbReference type="ARBA" id="ARBA00022692"/>
    </source>
</evidence>
<feature type="non-terminal residue" evidence="12">
    <location>
        <position position="239"/>
    </location>
</feature>
<keyword evidence="2" id="KW-0813">Transport</keyword>
<dbReference type="GO" id="GO:0038023">
    <property type="term" value="F:signaling receptor activity"/>
    <property type="evidence" value="ECO:0007669"/>
    <property type="project" value="InterPro"/>
</dbReference>
<keyword evidence="12" id="KW-0675">Receptor</keyword>
<dbReference type="PANTHER" id="PTHR15071:SF0">
    <property type="entry name" value="MANNOSE 6-PHOSPHATE RECEPTOR-LIKE PROTEIN 1"/>
    <property type="match status" value="1"/>
</dbReference>
<dbReference type="Gene3D" id="2.70.130.10">
    <property type="entry name" value="Mannose-6-phosphate receptor binding domain"/>
    <property type="match status" value="1"/>
</dbReference>
<dbReference type="AlphaFoldDB" id="A0A3M7PM35"/>
<dbReference type="InterPro" id="IPR044865">
    <property type="entry name" value="MRH_dom"/>
</dbReference>
<reference evidence="12 13" key="1">
    <citation type="journal article" date="2018" name="Sci. Rep.">
        <title>Genomic signatures of local adaptation to the degree of environmental predictability in rotifers.</title>
        <authorList>
            <person name="Franch-Gras L."/>
            <person name="Hahn C."/>
            <person name="Garcia-Roger E.M."/>
            <person name="Carmona M.J."/>
            <person name="Serra M."/>
            <person name="Gomez A."/>
        </authorList>
    </citation>
    <scope>NUCLEOTIDE SEQUENCE [LARGE SCALE GENOMIC DNA]</scope>
    <source>
        <strain evidence="12">HYR1</strain>
    </source>
</reference>
<dbReference type="InterPro" id="IPR009011">
    <property type="entry name" value="Man6P_isomerase_rcpt-bd_dom_sf"/>
</dbReference>
<dbReference type="InterPro" id="IPR000479">
    <property type="entry name" value="CIMR_rpt"/>
</dbReference>
<dbReference type="GO" id="GO:0007041">
    <property type="term" value="P:lysosomal transport"/>
    <property type="evidence" value="ECO:0007669"/>
    <property type="project" value="InterPro"/>
</dbReference>
<feature type="chain" id="PRO_5018285482" evidence="10">
    <location>
        <begin position="19"/>
        <end position="239"/>
    </location>
</feature>
<evidence type="ECO:0000313" key="13">
    <source>
        <dbReference type="Proteomes" id="UP000276133"/>
    </source>
</evidence>
<proteinExistence type="predicted"/>
<dbReference type="PROSITE" id="PS51914">
    <property type="entry name" value="MRH"/>
    <property type="match status" value="1"/>
</dbReference>
<dbReference type="GO" id="GO:0000139">
    <property type="term" value="C:Golgi membrane"/>
    <property type="evidence" value="ECO:0007669"/>
    <property type="project" value="UniProtKB-SubCell"/>
</dbReference>
<dbReference type="GO" id="GO:0010008">
    <property type="term" value="C:endosome membrane"/>
    <property type="evidence" value="ECO:0007669"/>
    <property type="project" value="UniProtKB-SubCell"/>
</dbReference>
<evidence type="ECO:0000256" key="8">
    <source>
        <dbReference type="ARBA" id="ARBA00023180"/>
    </source>
</evidence>
<feature type="signal peptide" evidence="10">
    <location>
        <begin position="1"/>
        <end position="18"/>
    </location>
</feature>
<evidence type="ECO:0000256" key="10">
    <source>
        <dbReference type="SAM" id="SignalP"/>
    </source>
</evidence>
<evidence type="ECO:0000259" key="11">
    <source>
        <dbReference type="PROSITE" id="PS51914"/>
    </source>
</evidence>
<dbReference type="Pfam" id="PF00878">
    <property type="entry name" value="CIMR"/>
    <property type="match status" value="1"/>
</dbReference>
<evidence type="ECO:0000256" key="4">
    <source>
        <dbReference type="ARBA" id="ARBA00022729"/>
    </source>
</evidence>
<evidence type="ECO:0000256" key="6">
    <source>
        <dbReference type="ARBA" id="ARBA00023136"/>
    </source>
</evidence>
<dbReference type="GO" id="GO:0005537">
    <property type="term" value="F:D-mannose binding"/>
    <property type="evidence" value="ECO:0007669"/>
    <property type="project" value="InterPro"/>
</dbReference>